<evidence type="ECO:0000313" key="3">
    <source>
        <dbReference type="EMBL" id="MBB5352651.1"/>
    </source>
</evidence>
<sequence>MAFGNHGLPDSRGLTASGGIATPSEMEQAKARPRVAVVGKSRSILTWFEDLQQGFQEAGAEVLGIGTQALNAAERWAEKREGRRDLENPAVVDRMIAELENFAPDLVVFQNRGGLVNSAWERLAPSLKNTHVVGWLCDHMGGVPHGQEACFDQVYYFDSGCIPALEKFYGSAAPLSFLPLAVNPERYPWMGDRPRKPAVVFAGKCSQHRRALFDRVKSEGLPIEVFGPGCRDFLRPWRGRRISSGSLAKIYASYLGCLSPLQPGNTECGLNLRAFEAPCSGGAVLYPEVPDLPLCFEPGKEVIGYDDFAGLAVAIRHLLANPEYADQVARAGRERVLAEHTFLHRARRLLGEAGM</sequence>
<organism evidence="3 4">
    <name type="scientific">Haloferula luteola</name>
    <dbReference type="NCBI Taxonomy" id="595692"/>
    <lineage>
        <taxon>Bacteria</taxon>
        <taxon>Pseudomonadati</taxon>
        <taxon>Verrucomicrobiota</taxon>
        <taxon>Verrucomicrobiia</taxon>
        <taxon>Verrucomicrobiales</taxon>
        <taxon>Verrucomicrobiaceae</taxon>
        <taxon>Haloferula</taxon>
    </lineage>
</organism>
<dbReference type="Proteomes" id="UP000557717">
    <property type="component" value="Unassembled WGS sequence"/>
</dbReference>
<gene>
    <name evidence="3" type="ORF">HNR46_002899</name>
</gene>
<dbReference type="RefSeq" id="WP_184019859.1">
    <property type="nucleotide sequence ID" value="NZ_JACHFD010000014.1"/>
</dbReference>
<feature type="domain" description="Spore protein YkvP/CgeB glycosyl transferase-like" evidence="2">
    <location>
        <begin position="209"/>
        <end position="350"/>
    </location>
</feature>
<keyword evidence="4" id="KW-1185">Reference proteome</keyword>
<comment type="caution">
    <text evidence="3">The sequence shown here is derived from an EMBL/GenBank/DDBJ whole genome shotgun (WGS) entry which is preliminary data.</text>
</comment>
<dbReference type="InterPro" id="IPR055259">
    <property type="entry name" value="YkvP/CgeB_Glyco_trans-like"/>
</dbReference>
<dbReference type="Gene3D" id="3.40.50.2000">
    <property type="entry name" value="Glycogen Phosphorylase B"/>
    <property type="match status" value="1"/>
</dbReference>
<dbReference type="SUPFAM" id="SSF53756">
    <property type="entry name" value="UDP-Glycosyltransferase/glycogen phosphorylase"/>
    <property type="match status" value="1"/>
</dbReference>
<evidence type="ECO:0000256" key="1">
    <source>
        <dbReference type="SAM" id="MobiDB-lite"/>
    </source>
</evidence>
<proteinExistence type="predicted"/>
<dbReference type="Pfam" id="PF13524">
    <property type="entry name" value="Glyco_trans_1_2"/>
    <property type="match status" value="1"/>
</dbReference>
<feature type="region of interest" description="Disordered" evidence="1">
    <location>
        <begin position="1"/>
        <end position="32"/>
    </location>
</feature>
<name>A0A840VIX2_9BACT</name>
<dbReference type="AlphaFoldDB" id="A0A840VIX2"/>
<reference evidence="3 4" key="1">
    <citation type="submission" date="2020-08" db="EMBL/GenBank/DDBJ databases">
        <title>Genomic Encyclopedia of Type Strains, Phase IV (KMG-IV): sequencing the most valuable type-strain genomes for metagenomic binning, comparative biology and taxonomic classification.</title>
        <authorList>
            <person name="Goeker M."/>
        </authorList>
    </citation>
    <scope>NUCLEOTIDE SEQUENCE [LARGE SCALE GENOMIC DNA]</scope>
    <source>
        <strain evidence="3 4">YC6886</strain>
    </source>
</reference>
<evidence type="ECO:0000313" key="4">
    <source>
        <dbReference type="Proteomes" id="UP000557717"/>
    </source>
</evidence>
<accession>A0A840VIX2</accession>
<protein>
    <submittedName>
        <fullName evidence="3">Spore maturation protein CgeB</fullName>
    </submittedName>
</protein>
<evidence type="ECO:0000259" key="2">
    <source>
        <dbReference type="Pfam" id="PF13524"/>
    </source>
</evidence>
<dbReference type="EMBL" id="JACHFD010000014">
    <property type="protein sequence ID" value="MBB5352651.1"/>
    <property type="molecule type" value="Genomic_DNA"/>
</dbReference>